<dbReference type="Proteomes" id="UP000544872">
    <property type="component" value="Unassembled WGS sequence"/>
</dbReference>
<reference evidence="8 9" key="1">
    <citation type="submission" date="2020-08" db="EMBL/GenBank/DDBJ databases">
        <title>Genomic Encyclopedia of Type Strains, Phase IV (KMG-IV): sequencing the most valuable type-strain genomes for metagenomic binning, comparative biology and taxonomic classification.</title>
        <authorList>
            <person name="Goeker M."/>
        </authorList>
    </citation>
    <scope>NUCLEOTIDE SEQUENCE [LARGE SCALE GENOMIC DNA]</scope>
    <source>
        <strain evidence="8 9">DSM 11590</strain>
    </source>
</reference>
<dbReference type="Pfam" id="PF00266">
    <property type="entry name" value="Aminotran_5"/>
    <property type="match status" value="1"/>
</dbReference>
<dbReference type="PANTHER" id="PTHR43586">
    <property type="entry name" value="CYSTEINE DESULFURASE"/>
    <property type="match status" value="1"/>
</dbReference>
<evidence type="ECO:0000256" key="3">
    <source>
        <dbReference type="ARBA" id="ARBA00012239"/>
    </source>
</evidence>
<protein>
    <recommendedName>
        <fullName evidence="3">cysteine desulfurase</fullName>
        <ecNumber evidence="3">2.8.1.7</ecNumber>
    </recommendedName>
</protein>
<feature type="domain" description="Aminotransferase class V" evidence="7">
    <location>
        <begin position="38"/>
        <end position="406"/>
    </location>
</feature>
<evidence type="ECO:0000313" key="8">
    <source>
        <dbReference type="EMBL" id="MBB6208847.1"/>
    </source>
</evidence>
<evidence type="ECO:0000259" key="7">
    <source>
        <dbReference type="Pfam" id="PF00266"/>
    </source>
</evidence>
<evidence type="ECO:0000256" key="2">
    <source>
        <dbReference type="ARBA" id="ARBA00010447"/>
    </source>
</evidence>
<keyword evidence="9" id="KW-1185">Reference proteome</keyword>
<dbReference type="RefSeq" id="WP_184260349.1">
    <property type="nucleotide sequence ID" value="NZ_JACIIX010000001.1"/>
</dbReference>
<dbReference type="GO" id="GO:0031071">
    <property type="term" value="F:cysteine desulfurase activity"/>
    <property type="evidence" value="ECO:0007669"/>
    <property type="project" value="UniProtKB-EC"/>
</dbReference>
<dbReference type="Gene3D" id="3.40.640.10">
    <property type="entry name" value="Type I PLP-dependent aspartate aminotransferase-like (Major domain)"/>
    <property type="match status" value="1"/>
</dbReference>
<keyword evidence="8" id="KW-0456">Lyase</keyword>
<comment type="catalytic activity">
    <reaction evidence="6">
        <text>(sulfur carrier)-H + L-cysteine = (sulfur carrier)-SH + L-alanine</text>
        <dbReference type="Rhea" id="RHEA:43892"/>
        <dbReference type="Rhea" id="RHEA-COMP:14737"/>
        <dbReference type="Rhea" id="RHEA-COMP:14739"/>
        <dbReference type="ChEBI" id="CHEBI:29917"/>
        <dbReference type="ChEBI" id="CHEBI:35235"/>
        <dbReference type="ChEBI" id="CHEBI:57972"/>
        <dbReference type="ChEBI" id="CHEBI:64428"/>
        <dbReference type="EC" id="2.8.1.7"/>
    </reaction>
</comment>
<keyword evidence="4 8" id="KW-0808">Transferase</keyword>
<evidence type="ECO:0000256" key="6">
    <source>
        <dbReference type="ARBA" id="ARBA00050776"/>
    </source>
</evidence>
<evidence type="ECO:0000256" key="1">
    <source>
        <dbReference type="ARBA" id="ARBA00001933"/>
    </source>
</evidence>
<dbReference type="InterPro" id="IPR000192">
    <property type="entry name" value="Aminotrans_V_dom"/>
</dbReference>
<dbReference type="AlphaFoldDB" id="A0A7X0DM61"/>
<dbReference type="PANTHER" id="PTHR43586:SF8">
    <property type="entry name" value="CYSTEINE DESULFURASE 1, CHLOROPLASTIC"/>
    <property type="match status" value="1"/>
</dbReference>
<name>A0A7X0DM61_NOVIT</name>
<dbReference type="EC" id="2.8.1.7" evidence="3"/>
<dbReference type="NCBIfam" id="TIGR01979">
    <property type="entry name" value="sufS"/>
    <property type="match status" value="1"/>
</dbReference>
<keyword evidence="5" id="KW-0663">Pyridoxal phosphate</keyword>
<evidence type="ECO:0000256" key="4">
    <source>
        <dbReference type="ARBA" id="ARBA00022679"/>
    </source>
</evidence>
<comment type="cofactor">
    <cofactor evidence="1">
        <name>pyridoxal 5'-phosphate</name>
        <dbReference type="ChEBI" id="CHEBI:597326"/>
    </cofactor>
</comment>
<comment type="caution">
    <text evidence="8">The sequence shown here is derived from an EMBL/GenBank/DDBJ whole genome shotgun (WGS) entry which is preliminary data.</text>
</comment>
<evidence type="ECO:0000256" key="5">
    <source>
        <dbReference type="ARBA" id="ARBA00022898"/>
    </source>
</evidence>
<accession>A0A7X0DM61</accession>
<dbReference type="InterPro" id="IPR015422">
    <property type="entry name" value="PyrdxlP-dep_Trfase_small"/>
</dbReference>
<dbReference type="Gene3D" id="3.90.1150.10">
    <property type="entry name" value="Aspartate Aminotransferase, domain 1"/>
    <property type="match status" value="1"/>
</dbReference>
<gene>
    <name evidence="8" type="ORF">FHS48_000228</name>
</gene>
<sequence length="418" mass="45102">MNAPVAAPLLNHRPFDVEAVRRDFPILSRTVHGKPLAYLDSGASAQKPQMVLDAVMRAYSEEYANVHRGAYWLSERATANYESVRGKIRARLNAADEREIVLTHGATEAFNLIAQTYGRTALQPGDEIIISALEHHSNIVPWHMLRDEKGLVLKIAPIHDDGSFDMAGFEALLTDRTRLVSVAHVSNVLGTVLPVAEITAKAHAAGAVVVIDGCQGVVHRPVDVQAIGCDFYVFAPHKLYAPTGIGVLYGRLDMLERMPPWMGGGDMISSVTYEKSEWAAVPAKFEAGTPPIVSAIGLAAALDYLAQFDAGEIHAHEEAMLAYAMERLADIDGLTVHGTAPGKSGIISFSMAYAHPHDIATVLDRQGVCVRAGHHCAQPLMERLGVPATARASFGMYTNTADIDALVKALRSVQTLFG</sequence>
<dbReference type="InterPro" id="IPR015424">
    <property type="entry name" value="PyrdxlP-dep_Trfase"/>
</dbReference>
<dbReference type="SUPFAM" id="SSF53383">
    <property type="entry name" value="PLP-dependent transferases"/>
    <property type="match status" value="1"/>
</dbReference>
<organism evidence="8 9">
    <name type="scientific">Novispirillum itersonii</name>
    <name type="common">Aquaspirillum itersonii</name>
    <dbReference type="NCBI Taxonomy" id="189"/>
    <lineage>
        <taxon>Bacteria</taxon>
        <taxon>Pseudomonadati</taxon>
        <taxon>Pseudomonadota</taxon>
        <taxon>Alphaproteobacteria</taxon>
        <taxon>Rhodospirillales</taxon>
        <taxon>Novispirillaceae</taxon>
        <taxon>Novispirillum</taxon>
    </lineage>
</organism>
<dbReference type="InterPro" id="IPR015421">
    <property type="entry name" value="PyrdxlP-dep_Trfase_major"/>
</dbReference>
<dbReference type="GO" id="GO:0016829">
    <property type="term" value="F:lyase activity"/>
    <property type="evidence" value="ECO:0007669"/>
    <property type="project" value="UniProtKB-KW"/>
</dbReference>
<comment type="similarity">
    <text evidence="2">Belongs to the class-V pyridoxal-phosphate-dependent aminotransferase family. Csd subfamily.</text>
</comment>
<dbReference type="GO" id="GO:0030170">
    <property type="term" value="F:pyridoxal phosphate binding"/>
    <property type="evidence" value="ECO:0007669"/>
    <property type="project" value="InterPro"/>
</dbReference>
<proteinExistence type="inferred from homology"/>
<dbReference type="CDD" id="cd06453">
    <property type="entry name" value="SufS_like"/>
    <property type="match status" value="1"/>
</dbReference>
<evidence type="ECO:0000313" key="9">
    <source>
        <dbReference type="Proteomes" id="UP000544872"/>
    </source>
</evidence>
<dbReference type="EMBL" id="JACIIX010000001">
    <property type="protein sequence ID" value="MBB6208847.1"/>
    <property type="molecule type" value="Genomic_DNA"/>
</dbReference>
<dbReference type="InterPro" id="IPR010970">
    <property type="entry name" value="Cys_dSase_SufS"/>
</dbReference>
<dbReference type="GO" id="GO:0006534">
    <property type="term" value="P:cysteine metabolic process"/>
    <property type="evidence" value="ECO:0007669"/>
    <property type="project" value="InterPro"/>
</dbReference>